<evidence type="ECO:0000259" key="1">
    <source>
        <dbReference type="Pfam" id="PF13936"/>
    </source>
</evidence>
<name>A0A8X6RW27_TRICX</name>
<feature type="domain" description="Transposase IS30-like HTH" evidence="1">
    <location>
        <begin position="46"/>
        <end position="80"/>
    </location>
</feature>
<comment type="caution">
    <text evidence="2">The sequence shown here is derived from an EMBL/GenBank/DDBJ whole genome shotgun (WGS) entry which is preliminary data.</text>
</comment>
<dbReference type="Proteomes" id="UP000887159">
    <property type="component" value="Unassembled WGS sequence"/>
</dbReference>
<evidence type="ECO:0000313" key="3">
    <source>
        <dbReference type="Proteomes" id="UP000887159"/>
    </source>
</evidence>
<protein>
    <recommendedName>
        <fullName evidence="1">Transposase IS30-like HTH domain-containing protein</fullName>
    </recommendedName>
</protein>
<reference evidence="2" key="1">
    <citation type="submission" date="2020-08" db="EMBL/GenBank/DDBJ databases">
        <title>Multicomponent nature underlies the extraordinary mechanical properties of spider dragline silk.</title>
        <authorList>
            <person name="Kono N."/>
            <person name="Nakamura H."/>
            <person name="Mori M."/>
            <person name="Yoshida Y."/>
            <person name="Ohtoshi R."/>
            <person name="Malay A.D."/>
            <person name="Moran D.A.P."/>
            <person name="Tomita M."/>
            <person name="Numata K."/>
            <person name="Arakawa K."/>
        </authorList>
    </citation>
    <scope>NUCLEOTIDE SEQUENCE</scope>
</reference>
<dbReference type="InterPro" id="IPR025246">
    <property type="entry name" value="IS30-like_HTH"/>
</dbReference>
<dbReference type="EMBL" id="BMAU01021232">
    <property type="protein sequence ID" value="GFY02159.1"/>
    <property type="molecule type" value="Genomic_DNA"/>
</dbReference>
<proteinExistence type="predicted"/>
<accession>A0A8X6RW27</accession>
<sequence>MFFPLISEQSQTGRFSHTLAFSSQFVRHPAVKLKHPSRPPRRNKEKYQQLTEFERERIIDLREGGFSYRAIGARVQRNSSSLCEFGATSTEQLAVDDGRRRQRVTID</sequence>
<dbReference type="AlphaFoldDB" id="A0A8X6RW27"/>
<organism evidence="2 3">
    <name type="scientific">Trichonephila clavipes</name>
    <name type="common">Golden silk orbweaver</name>
    <name type="synonym">Nephila clavipes</name>
    <dbReference type="NCBI Taxonomy" id="2585209"/>
    <lineage>
        <taxon>Eukaryota</taxon>
        <taxon>Metazoa</taxon>
        <taxon>Ecdysozoa</taxon>
        <taxon>Arthropoda</taxon>
        <taxon>Chelicerata</taxon>
        <taxon>Arachnida</taxon>
        <taxon>Araneae</taxon>
        <taxon>Araneomorphae</taxon>
        <taxon>Entelegynae</taxon>
        <taxon>Araneoidea</taxon>
        <taxon>Nephilidae</taxon>
        <taxon>Trichonephila</taxon>
    </lineage>
</organism>
<keyword evidence="3" id="KW-1185">Reference proteome</keyword>
<dbReference type="Pfam" id="PF13936">
    <property type="entry name" value="HTH_38"/>
    <property type="match status" value="1"/>
</dbReference>
<gene>
    <name evidence="2" type="ORF">TNCV_5100201</name>
</gene>
<evidence type="ECO:0000313" key="2">
    <source>
        <dbReference type="EMBL" id="GFY02159.1"/>
    </source>
</evidence>